<dbReference type="EMBL" id="CAADRP010000469">
    <property type="protein sequence ID" value="VFU28940.1"/>
    <property type="molecule type" value="Genomic_DNA"/>
</dbReference>
<protein>
    <submittedName>
        <fullName evidence="1">Uncharacterized protein</fullName>
    </submittedName>
</protein>
<name>A0A6N2KLU9_SALVM</name>
<accession>A0A6N2KLU9</accession>
<organism evidence="1">
    <name type="scientific">Salix viminalis</name>
    <name type="common">Common osier</name>
    <name type="synonym">Basket willow</name>
    <dbReference type="NCBI Taxonomy" id="40686"/>
    <lineage>
        <taxon>Eukaryota</taxon>
        <taxon>Viridiplantae</taxon>
        <taxon>Streptophyta</taxon>
        <taxon>Embryophyta</taxon>
        <taxon>Tracheophyta</taxon>
        <taxon>Spermatophyta</taxon>
        <taxon>Magnoliopsida</taxon>
        <taxon>eudicotyledons</taxon>
        <taxon>Gunneridae</taxon>
        <taxon>Pentapetalae</taxon>
        <taxon>rosids</taxon>
        <taxon>fabids</taxon>
        <taxon>Malpighiales</taxon>
        <taxon>Salicaceae</taxon>
        <taxon>Saliceae</taxon>
        <taxon>Salix</taxon>
    </lineage>
</organism>
<gene>
    <name evidence="1" type="ORF">SVIM_LOCUS99625</name>
</gene>
<sequence>MQLRSNKAEHQTANPFLSLVALSLSHCTPFGSKDRKTFPFLPFSHSLLFLKYLTSSLLAFRDFCFFINLPLYLENSHHLRINTILYLTPSVFAK</sequence>
<evidence type="ECO:0000313" key="1">
    <source>
        <dbReference type="EMBL" id="VFU28940.1"/>
    </source>
</evidence>
<reference evidence="1" key="1">
    <citation type="submission" date="2019-03" db="EMBL/GenBank/DDBJ databases">
        <authorList>
            <person name="Mank J."/>
            <person name="Almeida P."/>
        </authorList>
    </citation>
    <scope>NUCLEOTIDE SEQUENCE</scope>
    <source>
        <strain evidence="1">78183</strain>
    </source>
</reference>
<proteinExistence type="predicted"/>
<dbReference type="AlphaFoldDB" id="A0A6N2KLU9"/>